<dbReference type="OrthoDB" id="97893at2"/>
<organism evidence="5 6">
    <name type="scientific">Silvibacterium dinghuense</name>
    <dbReference type="NCBI Taxonomy" id="1560006"/>
    <lineage>
        <taxon>Bacteria</taxon>
        <taxon>Pseudomonadati</taxon>
        <taxon>Acidobacteriota</taxon>
        <taxon>Terriglobia</taxon>
        <taxon>Terriglobales</taxon>
        <taxon>Acidobacteriaceae</taxon>
        <taxon>Silvibacterium</taxon>
    </lineage>
</organism>
<evidence type="ECO:0000256" key="3">
    <source>
        <dbReference type="ARBA" id="ARBA00023237"/>
    </source>
</evidence>
<dbReference type="Gene3D" id="2.60.40.1120">
    <property type="entry name" value="Carboxypeptidase-like, regulatory domain"/>
    <property type="match status" value="1"/>
</dbReference>
<dbReference type="SUPFAM" id="SSF49464">
    <property type="entry name" value="Carboxypeptidase regulatory domain-like"/>
    <property type="match status" value="1"/>
</dbReference>
<dbReference type="InterPro" id="IPR008969">
    <property type="entry name" value="CarboxyPept-like_regulatory"/>
</dbReference>
<dbReference type="Proteomes" id="UP000290253">
    <property type="component" value="Unassembled WGS sequence"/>
</dbReference>
<dbReference type="AlphaFoldDB" id="A0A4V1NV52"/>
<keyword evidence="6" id="KW-1185">Reference proteome</keyword>
<gene>
    <name evidence="5" type="ORF">ESZ00_15925</name>
</gene>
<proteinExistence type="predicted"/>
<dbReference type="GO" id="GO:0009279">
    <property type="term" value="C:cell outer membrane"/>
    <property type="evidence" value="ECO:0007669"/>
    <property type="project" value="UniProtKB-SubCell"/>
</dbReference>
<evidence type="ECO:0000313" key="6">
    <source>
        <dbReference type="Proteomes" id="UP000290253"/>
    </source>
</evidence>
<name>A0A4V1NV52_9BACT</name>
<dbReference type="InterPro" id="IPR036942">
    <property type="entry name" value="Beta-barrel_TonB_sf"/>
</dbReference>
<comment type="subcellular location">
    <subcellularLocation>
        <location evidence="1">Cell outer membrane</location>
    </subcellularLocation>
</comment>
<keyword evidence="3" id="KW-0998">Cell outer membrane</keyword>
<dbReference type="Pfam" id="PF25183">
    <property type="entry name" value="OMP_b-brl_4"/>
    <property type="match status" value="1"/>
</dbReference>
<dbReference type="Pfam" id="PF13620">
    <property type="entry name" value="CarboxypepD_reg"/>
    <property type="match status" value="1"/>
</dbReference>
<evidence type="ECO:0000256" key="1">
    <source>
        <dbReference type="ARBA" id="ARBA00004442"/>
    </source>
</evidence>
<evidence type="ECO:0000259" key="4">
    <source>
        <dbReference type="Pfam" id="PF25183"/>
    </source>
</evidence>
<dbReference type="EMBL" id="SDMK01000003">
    <property type="protein sequence ID" value="RXS94552.1"/>
    <property type="molecule type" value="Genomic_DNA"/>
</dbReference>
<dbReference type="RefSeq" id="WP_129209289.1">
    <property type="nucleotide sequence ID" value="NZ_BMGU01000005.1"/>
</dbReference>
<protein>
    <recommendedName>
        <fullName evidence="4">TonB-dependent transporter Oar-like beta-barrel domain-containing protein</fullName>
    </recommendedName>
</protein>
<dbReference type="Gene3D" id="2.40.170.20">
    <property type="entry name" value="TonB-dependent receptor, beta-barrel domain"/>
    <property type="match status" value="1"/>
</dbReference>
<keyword evidence="2" id="KW-0472">Membrane</keyword>
<sequence length="1180" mass="126936">MARNATSIALLTLLALCCWLLPGKLEAQAGRGSVSGTVTDSGGAVIPKTAITLKSTKTGLVLTVTTTDAGLYTFVSVDPGVYQLTAAHDGFETQVQKNVRVTVDQATSVNVRMAVGSLTQTVTVDASSSPVDTSSATVGQLIGAETIDRVPLLTRDVYQLVQLSAGVAPANGTPNASDTPGIFNARSLIDVSSYTINGSLQGNVFYMVDGSPIGIAENNVATIMPAFQVPEDGVEEFRMETQNTPASYASGGGGVISLVTKSGGNKLHGDAFGYFRPNAMAANDFFYKRDNPGKPPLDFHRYQEGGAISGPILKDKLFYFADYEATQQEQLENGYYTVPTAAERTGDFSSDSFTIYNPLVADNADGTRQAFSGNVIPASDLDTVAQYFASKFPQPNLTGTGPYHTNNYTGSGLDPQNAQKFDVRMDYALNEKNKLFGRFSFGRLDFGNADLYGADNMFDPNYYVNITNTRNVVLGDDITLSKSSLLQLRYSFTRHYEDQTGDPRQSGYDITTAGFPSSLASEVLYKQIPVMTFGTTASIGGTGNEDTFLFASENSDVGATYTKLLSKHELSTGFEWQKKFMNIGQPVSPAGSYAFDNTATSSTATAGDGSDFASFLLGMGSTPSNETENFTKDVFAAEANPYYAAFFQDVFHATPHLTITAGLRWEIFGGRTERFNRQESFDPAVQYSLDGIGLTGGEQFVTSGHRSAFDTNWKNAGPRASFAWETKPGTVVRGGAGIYYGPSTSMVANPVFNTDGFSSVTTWNATQYNSDGNTVMLNPLSNPFPGGVVQPTGSSLGAATNIGVGLNTVIRNPRTLTTYNYNLGVEQQLPGRMVFTLAYVGSRGLFLPLGSVDLNVMSIGEIARYGTSLCVDGSNGCQMVSNTWEPILPATNPYYGASQVPLWLSLEPYPQFNNGSFGNGVTVYGYPGADSSYNSLQTKLEKQLSNHFSTIASFTWSKLLTNDSQTPLSFVGYHSGAAQDWRNLNLERAVSSQDVKLQFNWQASYELPIGKGRLINLHGMQDSLLGGWTLNTILYLSTGVPIASPTGTGNPYFNQRVNLACDPGAHAQHSADEWFNYTCFSQPASYFAAGTAPAYLGSVRTDGAHSADVSLYKGFAMLGERNLRLEVSSYNVTNTVQMGYPNVFWDPAEVSDPSVMAGFGQITAAANLPRQLQFGARFTF</sequence>
<accession>A0A4V1NV52</accession>
<feature type="domain" description="TonB-dependent transporter Oar-like beta-barrel" evidence="4">
    <location>
        <begin position="259"/>
        <end position="1173"/>
    </location>
</feature>
<reference evidence="5 6" key="1">
    <citation type="journal article" date="2016" name="Int. J. Syst. Evol. Microbiol.">
        <title>Acidipila dinghuensis sp. nov., an acidobacterium isolated from forest soil.</title>
        <authorList>
            <person name="Jiang Y.W."/>
            <person name="Wang J."/>
            <person name="Chen M.H."/>
            <person name="Lv Y.Y."/>
            <person name="Qiu L.H."/>
        </authorList>
    </citation>
    <scope>NUCLEOTIDE SEQUENCE [LARGE SCALE GENOMIC DNA]</scope>
    <source>
        <strain evidence="5 6">DHOF10</strain>
    </source>
</reference>
<dbReference type="SUPFAM" id="SSF56935">
    <property type="entry name" value="Porins"/>
    <property type="match status" value="1"/>
</dbReference>
<comment type="caution">
    <text evidence="5">The sequence shown here is derived from an EMBL/GenBank/DDBJ whole genome shotgun (WGS) entry which is preliminary data.</text>
</comment>
<evidence type="ECO:0000313" key="5">
    <source>
        <dbReference type="EMBL" id="RXS94552.1"/>
    </source>
</evidence>
<evidence type="ECO:0000256" key="2">
    <source>
        <dbReference type="ARBA" id="ARBA00023136"/>
    </source>
</evidence>
<dbReference type="InterPro" id="IPR057601">
    <property type="entry name" value="Oar-like_b-barrel"/>
</dbReference>